<proteinExistence type="predicted"/>
<protein>
    <submittedName>
        <fullName evidence="1">Uncharacterized protein</fullName>
    </submittedName>
</protein>
<name>A0A2P5E2J6_PARAD</name>
<dbReference type="EMBL" id="JXTB01000003">
    <property type="protein sequence ID" value="PON79765.1"/>
    <property type="molecule type" value="Genomic_DNA"/>
</dbReference>
<dbReference type="Proteomes" id="UP000237105">
    <property type="component" value="Unassembled WGS sequence"/>
</dbReference>
<keyword evidence="2" id="KW-1185">Reference proteome</keyword>
<accession>A0A2P5E2J6</accession>
<gene>
    <name evidence="1" type="ORF">PanWU01x14_009970</name>
</gene>
<sequence length="86" mass="10065">MEENGQCKFLVSTKYHIEKPEDHMNRSLSAIIEYLIESMFKSNSRTNYPYDVPFVPKPEHGVHIGTVRKGAVLILRLHHRRLLPLH</sequence>
<organism evidence="1 2">
    <name type="scientific">Parasponia andersonii</name>
    <name type="common">Sponia andersonii</name>
    <dbReference type="NCBI Taxonomy" id="3476"/>
    <lineage>
        <taxon>Eukaryota</taxon>
        <taxon>Viridiplantae</taxon>
        <taxon>Streptophyta</taxon>
        <taxon>Embryophyta</taxon>
        <taxon>Tracheophyta</taxon>
        <taxon>Spermatophyta</taxon>
        <taxon>Magnoliopsida</taxon>
        <taxon>eudicotyledons</taxon>
        <taxon>Gunneridae</taxon>
        <taxon>Pentapetalae</taxon>
        <taxon>rosids</taxon>
        <taxon>fabids</taxon>
        <taxon>Rosales</taxon>
        <taxon>Cannabaceae</taxon>
        <taxon>Parasponia</taxon>
    </lineage>
</organism>
<dbReference type="AlphaFoldDB" id="A0A2P5E2J6"/>
<comment type="caution">
    <text evidence="1">The sequence shown here is derived from an EMBL/GenBank/DDBJ whole genome shotgun (WGS) entry which is preliminary data.</text>
</comment>
<reference evidence="2" key="1">
    <citation type="submission" date="2016-06" db="EMBL/GenBank/DDBJ databases">
        <title>Parallel loss of symbiosis genes in relatives of nitrogen-fixing non-legume Parasponia.</title>
        <authorList>
            <person name="Van Velzen R."/>
            <person name="Holmer R."/>
            <person name="Bu F."/>
            <person name="Rutten L."/>
            <person name="Van Zeijl A."/>
            <person name="Liu W."/>
            <person name="Santuari L."/>
            <person name="Cao Q."/>
            <person name="Sharma T."/>
            <person name="Shen D."/>
            <person name="Roswanjaya Y."/>
            <person name="Wardhani T."/>
            <person name="Kalhor M.S."/>
            <person name="Jansen J."/>
            <person name="Van den Hoogen J."/>
            <person name="Gungor B."/>
            <person name="Hartog M."/>
            <person name="Hontelez J."/>
            <person name="Verver J."/>
            <person name="Yang W.-C."/>
            <person name="Schijlen E."/>
            <person name="Repin R."/>
            <person name="Schilthuizen M."/>
            <person name="Schranz E."/>
            <person name="Heidstra R."/>
            <person name="Miyata K."/>
            <person name="Fedorova E."/>
            <person name="Kohlen W."/>
            <person name="Bisseling T."/>
            <person name="Smit S."/>
            <person name="Geurts R."/>
        </authorList>
    </citation>
    <scope>NUCLEOTIDE SEQUENCE [LARGE SCALE GENOMIC DNA]</scope>
    <source>
        <strain evidence="2">cv. WU1-14</strain>
    </source>
</reference>
<evidence type="ECO:0000313" key="2">
    <source>
        <dbReference type="Proteomes" id="UP000237105"/>
    </source>
</evidence>
<evidence type="ECO:0000313" key="1">
    <source>
        <dbReference type="EMBL" id="PON79765.1"/>
    </source>
</evidence>